<evidence type="ECO:0000259" key="3">
    <source>
        <dbReference type="Pfam" id="PF00294"/>
    </source>
</evidence>
<organism evidence="4 5">
    <name type="scientific">Saccharothrix texasensis</name>
    <dbReference type="NCBI Taxonomy" id="103734"/>
    <lineage>
        <taxon>Bacteria</taxon>
        <taxon>Bacillati</taxon>
        <taxon>Actinomycetota</taxon>
        <taxon>Actinomycetes</taxon>
        <taxon>Pseudonocardiales</taxon>
        <taxon>Pseudonocardiaceae</taxon>
        <taxon>Saccharothrix</taxon>
    </lineage>
</organism>
<dbReference type="Gene3D" id="3.40.1190.20">
    <property type="match status" value="1"/>
</dbReference>
<dbReference type="Pfam" id="PF00294">
    <property type="entry name" value="PfkB"/>
    <property type="match status" value="1"/>
</dbReference>
<evidence type="ECO:0000256" key="1">
    <source>
        <dbReference type="ARBA" id="ARBA00022679"/>
    </source>
</evidence>
<reference evidence="4 5" key="1">
    <citation type="submission" date="2018-11" db="EMBL/GenBank/DDBJ databases">
        <title>Sequencing the genomes of 1000 actinobacteria strains.</title>
        <authorList>
            <person name="Klenk H.-P."/>
        </authorList>
    </citation>
    <scope>NUCLEOTIDE SEQUENCE [LARGE SCALE GENOMIC DNA]</scope>
    <source>
        <strain evidence="4 5">DSM 44231</strain>
    </source>
</reference>
<gene>
    <name evidence="4" type="ORF">EDD40_0505</name>
</gene>
<evidence type="ECO:0000256" key="2">
    <source>
        <dbReference type="ARBA" id="ARBA00022777"/>
    </source>
</evidence>
<keyword evidence="2 4" id="KW-0418">Kinase</keyword>
<dbReference type="PANTHER" id="PTHR10584">
    <property type="entry name" value="SUGAR KINASE"/>
    <property type="match status" value="1"/>
</dbReference>
<dbReference type="RefSeq" id="WP_123741455.1">
    <property type="nucleotide sequence ID" value="NZ_RJKM01000001.1"/>
</dbReference>
<dbReference type="Proteomes" id="UP000268727">
    <property type="component" value="Unassembled WGS sequence"/>
</dbReference>
<dbReference type="InterPro" id="IPR029056">
    <property type="entry name" value="Ribokinase-like"/>
</dbReference>
<proteinExistence type="predicted"/>
<accession>A0A3N1GY73</accession>
<dbReference type="OrthoDB" id="9808601at2"/>
<dbReference type="InterPro" id="IPR011611">
    <property type="entry name" value="PfkB_dom"/>
</dbReference>
<dbReference type="PANTHER" id="PTHR10584:SF166">
    <property type="entry name" value="RIBOKINASE"/>
    <property type="match status" value="1"/>
</dbReference>
<protein>
    <submittedName>
        <fullName evidence="4">Sugar/nucleoside kinase (Ribokinase family)</fullName>
    </submittedName>
</protein>
<dbReference type="InterPro" id="IPR002173">
    <property type="entry name" value="Carboh/pur_kinase_PfkB_CS"/>
</dbReference>
<dbReference type="PROSITE" id="PS00584">
    <property type="entry name" value="PFKB_KINASES_2"/>
    <property type="match status" value="1"/>
</dbReference>
<dbReference type="AlphaFoldDB" id="A0A3N1GY73"/>
<dbReference type="GO" id="GO:0016301">
    <property type="term" value="F:kinase activity"/>
    <property type="evidence" value="ECO:0007669"/>
    <property type="project" value="UniProtKB-KW"/>
</dbReference>
<keyword evidence="5" id="KW-1185">Reference proteome</keyword>
<evidence type="ECO:0000313" key="5">
    <source>
        <dbReference type="Proteomes" id="UP000268727"/>
    </source>
</evidence>
<name>A0A3N1GY73_9PSEU</name>
<keyword evidence="1" id="KW-0808">Transferase</keyword>
<comment type="caution">
    <text evidence="4">The sequence shown here is derived from an EMBL/GenBank/DDBJ whole genome shotgun (WGS) entry which is preliminary data.</text>
</comment>
<sequence>MHKPKVFVAGPVSWNRLVRLDRLPPARPHTAFATGHGTAVGGTSAGKALNLASLGADVTLRTVVGDDEAGRAVLDVLDRAGVRVIAEVVDTATEQHLNLMDPHGGRVSIYLELPRLHRAEHDERALVALAAADAAVIDLADHARPLLGAARAAGVPVWCDLHDYDGVAEFHRDFLDAADRVFLNDDAFTDRDALLGFLRSLDKPAVATLGAEGAVAVVDGVVHHVAAVPIEEVVDTNGAGDAFFSGFLVAHLAGADLAGSMAAGARQAALCLGSAGLAPEL</sequence>
<dbReference type="SUPFAM" id="SSF53613">
    <property type="entry name" value="Ribokinase-like"/>
    <property type="match status" value="1"/>
</dbReference>
<dbReference type="EMBL" id="RJKM01000001">
    <property type="protein sequence ID" value="ROP35283.1"/>
    <property type="molecule type" value="Genomic_DNA"/>
</dbReference>
<evidence type="ECO:0000313" key="4">
    <source>
        <dbReference type="EMBL" id="ROP35283.1"/>
    </source>
</evidence>
<feature type="domain" description="Carbohydrate kinase PfkB" evidence="3">
    <location>
        <begin position="39"/>
        <end position="278"/>
    </location>
</feature>